<keyword evidence="11" id="KW-1208">Phospholipid metabolism</keyword>
<feature type="transmembrane region" description="Helical" evidence="14">
    <location>
        <begin position="370"/>
        <end position="389"/>
    </location>
</feature>
<protein>
    <recommendedName>
        <fullName evidence="3">Glycerophosphocholine acyltransferase 1</fullName>
    </recommendedName>
</protein>
<evidence type="ECO:0000256" key="1">
    <source>
        <dbReference type="ARBA" id="ARBA00004141"/>
    </source>
</evidence>
<dbReference type="Pfam" id="PF10998">
    <property type="entry name" value="DUF2838"/>
    <property type="match status" value="1"/>
</dbReference>
<dbReference type="PANTHER" id="PTHR31201">
    <property type="entry name" value="OS01G0585100 PROTEIN"/>
    <property type="match status" value="1"/>
</dbReference>
<feature type="region of interest" description="Disordered" evidence="13">
    <location>
        <begin position="1"/>
        <end position="26"/>
    </location>
</feature>
<keyword evidence="12" id="KW-0012">Acyltransferase</keyword>
<evidence type="ECO:0000256" key="14">
    <source>
        <dbReference type="SAM" id="Phobius"/>
    </source>
</evidence>
<keyword evidence="5" id="KW-0808">Transferase</keyword>
<comment type="similarity">
    <text evidence="2">Belongs to the GPC1 family.</text>
</comment>
<keyword evidence="8" id="KW-0443">Lipid metabolism</keyword>
<keyword evidence="16" id="KW-1185">Reference proteome</keyword>
<comment type="caution">
    <text evidence="15">The sequence shown here is derived from an EMBL/GenBank/DDBJ whole genome shotgun (WGS) entry which is preliminary data.</text>
</comment>
<dbReference type="EMBL" id="JALJOV010000047">
    <property type="protein sequence ID" value="KAK9868075.1"/>
    <property type="molecule type" value="Genomic_DNA"/>
</dbReference>
<accession>A0AAW1TET6</accession>
<evidence type="ECO:0000256" key="3">
    <source>
        <dbReference type="ARBA" id="ARBA00019082"/>
    </source>
</evidence>
<proteinExistence type="inferred from homology"/>
<comment type="subcellular location">
    <subcellularLocation>
        <location evidence="1">Membrane</location>
        <topology evidence="1">Multi-pass membrane protein</topology>
    </subcellularLocation>
</comment>
<keyword evidence="6 14" id="KW-0812">Transmembrane</keyword>
<organism evidence="15 16">
    <name type="scientific">Apatococcus fuscideae</name>
    <dbReference type="NCBI Taxonomy" id="2026836"/>
    <lineage>
        <taxon>Eukaryota</taxon>
        <taxon>Viridiplantae</taxon>
        <taxon>Chlorophyta</taxon>
        <taxon>core chlorophytes</taxon>
        <taxon>Trebouxiophyceae</taxon>
        <taxon>Chlorellales</taxon>
        <taxon>Chlorellaceae</taxon>
        <taxon>Apatococcus</taxon>
    </lineage>
</organism>
<dbReference type="Proteomes" id="UP001485043">
    <property type="component" value="Unassembled WGS sequence"/>
</dbReference>
<keyword evidence="4" id="KW-0444">Lipid biosynthesis</keyword>
<evidence type="ECO:0000313" key="16">
    <source>
        <dbReference type="Proteomes" id="UP001485043"/>
    </source>
</evidence>
<evidence type="ECO:0000256" key="12">
    <source>
        <dbReference type="ARBA" id="ARBA00023315"/>
    </source>
</evidence>
<keyword evidence="10" id="KW-0594">Phospholipid biosynthesis</keyword>
<dbReference type="GO" id="GO:0016746">
    <property type="term" value="F:acyltransferase activity"/>
    <property type="evidence" value="ECO:0007669"/>
    <property type="project" value="UniProtKB-KW"/>
</dbReference>
<evidence type="ECO:0000256" key="9">
    <source>
        <dbReference type="ARBA" id="ARBA00023136"/>
    </source>
</evidence>
<dbReference type="CDD" id="cd12087">
    <property type="entry name" value="TM_EGFR-like"/>
    <property type="match status" value="1"/>
</dbReference>
<evidence type="ECO:0000313" key="15">
    <source>
        <dbReference type="EMBL" id="KAK9868075.1"/>
    </source>
</evidence>
<sequence>MEPSEPQSYPYPESWQHPQQQLRNSTEKWANRTNEAVKEWRATSPTVRCLRTNAQRFQQSCDALKRGFIHAQKSGAGARIRSYLKAYKLTASRNGVKVEELSAYEHSQDIAADLTRLAQRLHSRQDSSNFCTGVLLFGSLLFLLGAAPWAVPYLYLAFFAVAFPWRIHHFCSHKWAFFLLDFCYWANAAAAAFIILTPTQPQLYAAVYALADGPLAGALIVWQSAWVFGSASHSISVLMHGLPGLALFMHRHFPPPAAALEGLRHVASHLPLISRAVLAGSCPAAASTVAEAPQLWQRDTPTTLLWSFLMPVVFYGLWQLGYFLLVQVACRSYILKHKYETSYSTLAKRAAKSNNFWNRLVRKGSKARRVFVYGLLQAVFTVTFLAFSLPLHRLFWLACLWQVVKIVVPVYYGSRYQSFQLFSLRTGAMRFQALLVLGCILAPALASEQSMRRSLAATTTSTTNTMAVTTIGGVGAAASKPFLAADLVNGGQYIVALSTGGTFTMGGQTLTATSGMSSILIFKLGSDGVCDWAINLQSTAIGKNFMTLHAAKASPLTGDLWLVGEFAQNLTVAGTTLHSAGSFDGFVVDVRASGGVAWAQSYGSTGKDAAYDLSFVPGSGAALMVGAVWQAAASVNAAALWRLDTTGAITSFASFPTSTDASLDTIRIATGASDADVAVAMTGPSNLTVGTNLVVVPAQQAAIVLFRFGLDGTMLNSDVPQLISAASTSEVILDLNALVKTSTALYVGCTYSGQVLVGKGSSAVVAGETPDEYPDALVIKLTDVINITTLQQGGQSSQGVTSFVSQVSVAGEGAYIAQLSATDGSETGLKLYDGWQDQSVSCIEDMTQTNNTLVCVGLYDVQSLCKTFNAGSASVCANGTRPIYYGKTNMDPESGLTAQEGVVAHSNKLSGGAIAGIVIGILVFLILCAAAAYYIVKRHAAMQAEQAQAAADAGQSPGLRNTYNPPTPTNNPLIHATNSDI</sequence>
<evidence type="ECO:0000256" key="2">
    <source>
        <dbReference type="ARBA" id="ARBA00006675"/>
    </source>
</evidence>
<evidence type="ECO:0000256" key="5">
    <source>
        <dbReference type="ARBA" id="ARBA00022679"/>
    </source>
</evidence>
<feature type="transmembrane region" description="Helical" evidence="14">
    <location>
        <begin position="913"/>
        <end position="936"/>
    </location>
</feature>
<feature type="region of interest" description="Disordered" evidence="13">
    <location>
        <begin position="953"/>
        <end position="981"/>
    </location>
</feature>
<dbReference type="AlphaFoldDB" id="A0AAW1TET6"/>
<feature type="transmembrane region" description="Helical" evidence="14">
    <location>
        <begin position="304"/>
        <end position="326"/>
    </location>
</feature>
<evidence type="ECO:0000256" key="11">
    <source>
        <dbReference type="ARBA" id="ARBA00023264"/>
    </source>
</evidence>
<dbReference type="InterPro" id="IPR021261">
    <property type="entry name" value="GPCAT"/>
</dbReference>
<feature type="transmembrane region" description="Helical" evidence="14">
    <location>
        <begin position="426"/>
        <end position="446"/>
    </location>
</feature>
<dbReference type="GO" id="GO:0016020">
    <property type="term" value="C:membrane"/>
    <property type="evidence" value="ECO:0007669"/>
    <property type="project" value="UniProtKB-SubCell"/>
</dbReference>
<gene>
    <name evidence="15" type="ORF">WJX84_007378</name>
</gene>
<reference evidence="15 16" key="1">
    <citation type="journal article" date="2024" name="Nat. Commun.">
        <title>Phylogenomics reveals the evolutionary origins of lichenization in chlorophyte algae.</title>
        <authorList>
            <person name="Puginier C."/>
            <person name="Libourel C."/>
            <person name="Otte J."/>
            <person name="Skaloud P."/>
            <person name="Haon M."/>
            <person name="Grisel S."/>
            <person name="Petersen M."/>
            <person name="Berrin J.G."/>
            <person name="Delaux P.M."/>
            <person name="Dal Grande F."/>
            <person name="Keller J."/>
        </authorList>
    </citation>
    <scope>NUCLEOTIDE SEQUENCE [LARGE SCALE GENOMIC DNA]</scope>
    <source>
        <strain evidence="15 16">SAG 2523</strain>
    </source>
</reference>
<evidence type="ECO:0000256" key="13">
    <source>
        <dbReference type="SAM" id="MobiDB-lite"/>
    </source>
</evidence>
<feature type="transmembrane region" description="Helical" evidence="14">
    <location>
        <begin position="175"/>
        <end position="196"/>
    </location>
</feature>
<evidence type="ECO:0000256" key="6">
    <source>
        <dbReference type="ARBA" id="ARBA00022692"/>
    </source>
</evidence>
<evidence type="ECO:0000256" key="4">
    <source>
        <dbReference type="ARBA" id="ARBA00022516"/>
    </source>
</evidence>
<evidence type="ECO:0000256" key="10">
    <source>
        <dbReference type="ARBA" id="ARBA00023209"/>
    </source>
</evidence>
<dbReference type="GO" id="GO:0006656">
    <property type="term" value="P:phosphatidylcholine biosynthetic process"/>
    <property type="evidence" value="ECO:0007669"/>
    <property type="project" value="TreeGrafter"/>
</dbReference>
<feature type="compositionally biased region" description="Low complexity" evidence="13">
    <location>
        <begin position="1"/>
        <end position="14"/>
    </location>
</feature>
<feature type="transmembrane region" description="Helical" evidence="14">
    <location>
        <begin position="134"/>
        <end position="163"/>
    </location>
</feature>
<dbReference type="PANTHER" id="PTHR31201:SF1">
    <property type="entry name" value="GLYCEROPHOSPHOCHOLINE ACYLTRANSFERASE 1"/>
    <property type="match status" value="1"/>
</dbReference>
<name>A0AAW1TET6_9CHLO</name>
<keyword evidence="9 14" id="KW-0472">Membrane</keyword>
<feature type="transmembrane region" description="Helical" evidence="14">
    <location>
        <begin position="202"/>
        <end position="222"/>
    </location>
</feature>
<evidence type="ECO:0000256" key="8">
    <source>
        <dbReference type="ARBA" id="ARBA00023098"/>
    </source>
</evidence>
<evidence type="ECO:0000256" key="7">
    <source>
        <dbReference type="ARBA" id="ARBA00022989"/>
    </source>
</evidence>
<feature type="transmembrane region" description="Helical" evidence="14">
    <location>
        <begin position="395"/>
        <end position="414"/>
    </location>
</feature>
<keyword evidence="7 14" id="KW-1133">Transmembrane helix</keyword>